<dbReference type="PANTHER" id="PTHR39959:SF2">
    <property type="entry name" value="RE44287P"/>
    <property type="match status" value="1"/>
</dbReference>
<keyword evidence="4" id="KW-1185">Reference proteome</keyword>
<evidence type="ECO:0000256" key="1">
    <source>
        <dbReference type="SAM" id="MobiDB-lite"/>
    </source>
</evidence>
<evidence type="ECO:0000313" key="4">
    <source>
        <dbReference type="Proteomes" id="UP001292094"/>
    </source>
</evidence>
<feature type="transmembrane region" description="Helical" evidence="2">
    <location>
        <begin position="218"/>
        <end position="243"/>
    </location>
</feature>
<keyword evidence="2" id="KW-1133">Transmembrane helix</keyword>
<evidence type="ECO:0008006" key="5">
    <source>
        <dbReference type="Google" id="ProtNLM"/>
    </source>
</evidence>
<accession>A0AAE1QJF5</accession>
<organism evidence="3 4">
    <name type="scientific">Petrolisthes manimaculis</name>
    <dbReference type="NCBI Taxonomy" id="1843537"/>
    <lineage>
        <taxon>Eukaryota</taxon>
        <taxon>Metazoa</taxon>
        <taxon>Ecdysozoa</taxon>
        <taxon>Arthropoda</taxon>
        <taxon>Crustacea</taxon>
        <taxon>Multicrustacea</taxon>
        <taxon>Malacostraca</taxon>
        <taxon>Eumalacostraca</taxon>
        <taxon>Eucarida</taxon>
        <taxon>Decapoda</taxon>
        <taxon>Pleocyemata</taxon>
        <taxon>Anomura</taxon>
        <taxon>Galatheoidea</taxon>
        <taxon>Porcellanidae</taxon>
        <taxon>Petrolisthes</taxon>
    </lineage>
</organism>
<evidence type="ECO:0000313" key="3">
    <source>
        <dbReference type="EMBL" id="KAK4326518.1"/>
    </source>
</evidence>
<dbReference type="AlphaFoldDB" id="A0AAE1QJF5"/>
<protein>
    <recommendedName>
        <fullName evidence="5">ZP domain-containing protein</fullName>
    </recommendedName>
</protein>
<dbReference type="EMBL" id="JAWZYT010000214">
    <property type="protein sequence ID" value="KAK4326518.1"/>
    <property type="molecule type" value="Genomic_DNA"/>
</dbReference>
<name>A0AAE1QJF5_9EUCA</name>
<keyword evidence="2" id="KW-0812">Transmembrane</keyword>
<dbReference type="Proteomes" id="UP001292094">
    <property type="component" value="Unassembled WGS sequence"/>
</dbReference>
<dbReference type="PANTHER" id="PTHR39959">
    <property type="entry name" value="RE44287P-RELATED"/>
    <property type="match status" value="1"/>
</dbReference>
<sequence length="310" mass="34228">MLSKKCNGLSESSVFEGGQQFQCEIGLFRKLPGTDLYSTSQVTPEVELDLEEEVQLRSIVRAGDGWKSSRITTIIIQKVGNSRARSLLSAADLVFADGCRNPSYKVIAKNHPKRSPTNPLINNFDFRMFMFQDMLAGDCLVITANVIGCIDDEDCAPANCGSTDDEDPLGYGRRKRDVGEFSHNKHNTTKWERNLSVRVKVPDGNAHQEFIEAKECQLYLFITLGVAAVFCVSSIIFVTATFFRNRIKTVPCSPAPITFISQPPAGHTLQDLSGHSDYVTEDSTSVISGSPLRDFSVPPTYSPEKTSSKQ</sequence>
<feature type="region of interest" description="Disordered" evidence="1">
    <location>
        <begin position="282"/>
        <end position="310"/>
    </location>
</feature>
<evidence type="ECO:0000256" key="2">
    <source>
        <dbReference type="SAM" id="Phobius"/>
    </source>
</evidence>
<proteinExistence type="predicted"/>
<gene>
    <name evidence="3" type="ORF">Pmani_002966</name>
</gene>
<reference evidence="3" key="1">
    <citation type="submission" date="2023-11" db="EMBL/GenBank/DDBJ databases">
        <title>Genome assemblies of two species of porcelain crab, Petrolisthes cinctipes and Petrolisthes manimaculis (Anomura: Porcellanidae).</title>
        <authorList>
            <person name="Angst P."/>
        </authorList>
    </citation>
    <scope>NUCLEOTIDE SEQUENCE</scope>
    <source>
        <strain evidence="3">PB745_02</strain>
        <tissue evidence="3">Gill</tissue>
    </source>
</reference>
<keyword evidence="2" id="KW-0472">Membrane</keyword>
<comment type="caution">
    <text evidence="3">The sequence shown here is derived from an EMBL/GenBank/DDBJ whole genome shotgun (WGS) entry which is preliminary data.</text>
</comment>